<name>A0ABS7FPL2_9ACTN</name>
<sequence length="119" mass="13279">MGRQGETPAPERSGRARRPGADGPGFPPGGCGFEVRYTLGRRGHGVEAFPDEFELGRWFTMMIAEGKLRPERFTEPDEDGQNGYQIFCVTPAGRQRISYFHPRLVRGRIEGTAAAPRDR</sequence>
<protein>
    <submittedName>
        <fullName evidence="2">Uncharacterized protein</fullName>
    </submittedName>
</protein>
<feature type="region of interest" description="Disordered" evidence="1">
    <location>
        <begin position="1"/>
        <end position="30"/>
    </location>
</feature>
<dbReference type="Proteomes" id="UP000774570">
    <property type="component" value="Unassembled WGS sequence"/>
</dbReference>
<accession>A0ABS7FPL2</accession>
<evidence type="ECO:0000313" key="3">
    <source>
        <dbReference type="Proteomes" id="UP000774570"/>
    </source>
</evidence>
<evidence type="ECO:0000256" key="1">
    <source>
        <dbReference type="SAM" id="MobiDB-lite"/>
    </source>
</evidence>
<keyword evidence="3" id="KW-1185">Reference proteome</keyword>
<reference evidence="2 3" key="1">
    <citation type="submission" date="2021-07" db="EMBL/GenBank/DDBJ databases">
        <title>Actinomadura sp. PM05-2 isolated from lichen.</title>
        <authorList>
            <person name="Somphong A."/>
            <person name="Phongsopitanun W."/>
            <person name="Tanasupawat S."/>
            <person name="Peongsungnone V."/>
        </authorList>
    </citation>
    <scope>NUCLEOTIDE SEQUENCE [LARGE SCALE GENOMIC DNA]</scope>
    <source>
        <strain evidence="2 3">PM05-2</strain>
    </source>
</reference>
<comment type="caution">
    <text evidence="2">The sequence shown here is derived from an EMBL/GenBank/DDBJ whole genome shotgun (WGS) entry which is preliminary data.</text>
</comment>
<organism evidence="2 3">
    <name type="scientific">Actinomadura parmotrematis</name>
    <dbReference type="NCBI Taxonomy" id="2864039"/>
    <lineage>
        <taxon>Bacteria</taxon>
        <taxon>Bacillati</taxon>
        <taxon>Actinomycetota</taxon>
        <taxon>Actinomycetes</taxon>
        <taxon>Streptosporangiales</taxon>
        <taxon>Thermomonosporaceae</taxon>
        <taxon>Actinomadura</taxon>
    </lineage>
</organism>
<evidence type="ECO:0000313" key="2">
    <source>
        <dbReference type="EMBL" id="MBW8482246.1"/>
    </source>
</evidence>
<dbReference type="RefSeq" id="WP_220164665.1">
    <property type="nucleotide sequence ID" value="NZ_JAIBOA010000004.1"/>
</dbReference>
<proteinExistence type="predicted"/>
<dbReference type="EMBL" id="JAIBOA010000004">
    <property type="protein sequence ID" value="MBW8482246.1"/>
    <property type="molecule type" value="Genomic_DNA"/>
</dbReference>
<gene>
    <name evidence="2" type="ORF">K1Y72_07695</name>
</gene>